<dbReference type="PANTHER" id="PTHR43881:SF1">
    <property type="entry name" value="GAMMA-GLUTAMYLTRANSPEPTIDASE (AFU_ORTHOLOGUE AFUA_4G13580)"/>
    <property type="match status" value="1"/>
</dbReference>
<dbReference type="GO" id="GO:0016740">
    <property type="term" value="F:transferase activity"/>
    <property type="evidence" value="ECO:0007669"/>
    <property type="project" value="UniProtKB-KW"/>
</dbReference>
<dbReference type="InterPro" id="IPR052896">
    <property type="entry name" value="GGT-like_enzyme"/>
</dbReference>
<accession>A0A1G7P2M2</accession>
<dbReference type="InterPro" id="IPR043138">
    <property type="entry name" value="GGT_lsub"/>
</dbReference>
<evidence type="ECO:0000313" key="1">
    <source>
        <dbReference type="EMBL" id="SDF80556.1"/>
    </source>
</evidence>
<keyword evidence="2" id="KW-1185">Reference proteome</keyword>
<dbReference type="EMBL" id="FNBX01000014">
    <property type="protein sequence ID" value="SDF80556.1"/>
    <property type="molecule type" value="Genomic_DNA"/>
</dbReference>
<dbReference type="RefSeq" id="WP_092154421.1">
    <property type="nucleotide sequence ID" value="NZ_FNBX01000014.1"/>
</dbReference>
<reference evidence="2" key="1">
    <citation type="submission" date="2016-10" db="EMBL/GenBank/DDBJ databases">
        <authorList>
            <person name="Varghese N."/>
            <person name="Submissions S."/>
        </authorList>
    </citation>
    <scope>NUCLEOTIDE SEQUENCE [LARGE SCALE GENOMIC DNA]</scope>
    <source>
        <strain evidence="2">KHC7</strain>
    </source>
</reference>
<dbReference type="InterPro" id="IPR029055">
    <property type="entry name" value="Ntn_hydrolases_N"/>
</dbReference>
<evidence type="ECO:0000313" key="2">
    <source>
        <dbReference type="Proteomes" id="UP000199355"/>
    </source>
</evidence>
<dbReference type="STRING" id="571438.SAMN05192586_11416"/>
<dbReference type="PANTHER" id="PTHR43881">
    <property type="entry name" value="GAMMA-GLUTAMYLTRANSPEPTIDASE (AFU_ORTHOLOGUE AFUA_4G13580)"/>
    <property type="match status" value="1"/>
</dbReference>
<dbReference type="PRINTS" id="PR01210">
    <property type="entry name" value="GGTRANSPTASE"/>
</dbReference>
<dbReference type="Pfam" id="PF01019">
    <property type="entry name" value="G_glu_transpept"/>
    <property type="match status" value="1"/>
</dbReference>
<gene>
    <name evidence="1" type="ORF">SAMN05192586_11416</name>
</gene>
<sequence length="540" mass="58232">MRQPFDFDPLYAPYPSRRIPVYARNGMVASSSALAAAAGLAMLRQGGNAVDAIVATAAALTVLEPTSNGLGSDAFALVWHGEALHGLNASGPAPQAISIEKVLARHGGAAMPRYGWTPVTVPGAVAAWAALSARFGKLPFPTLLEPAITYAAEGYPVPPMLAFLWNEAFQKLRAHCTGPEFAAWYSTFVPQGQPPQAGAIVRLPDHARSLTAIAQSQGEDFYRGDLAARIAAESAAFHGFLTAADLAAFQPQWVEPISVAYRGYELWEIPPNGQGITALMALNILKEFPLGTLPEAEARHLQWEAMKLAFADSRRYVTDSRHMSVDYHAFLDPAFGAARARQITDRAALPAPVELPRGGTVYLCAADGHGNMVSYIQSNYMGFGSGIVVRDTGIALQNRGADFSLDPSHANCLRPGKKTYHTIIPAFITQGGRPVGPMGVMGAYMQPQGHVQVMCNLVDYKLNPQQALDAPRWQWVGDRRFLVEPSFPIETARQLAARGHETEVALQSVSFGRGQMILRLDNNVLVGATEPRTDSNIACY</sequence>
<proteinExistence type="predicted"/>
<name>A0A1G7P2M2_9BACT</name>
<dbReference type="SUPFAM" id="SSF56235">
    <property type="entry name" value="N-terminal nucleophile aminohydrolases (Ntn hydrolases)"/>
    <property type="match status" value="1"/>
</dbReference>
<dbReference type="Gene3D" id="3.60.20.40">
    <property type="match status" value="1"/>
</dbReference>
<organism evidence="1 2">
    <name type="scientific">Desulfovibrio legallii</name>
    <dbReference type="NCBI Taxonomy" id="571438"/>
    <lineage>
        <taxon>Bacteria</taxon>
        <taxon>Pseudomonadati</taxon>
        <taxon>Thermodesulfobacteriota</taxon>
        <taxon>Desulfovibrionia</taxon>
        <taxon>Desulfovibrionales</taxon>
        <taxon>Desulfovibrionaceae</taxon>
        <taxon>Desulfovibrio</taxon>
    </lineage>
</organism>
<keyword evidence="1" id="KW-0808">Transferase</keyword>
<dbReference type="InterPro" id="IPR043137">
    <property type="entry name" value="GGT_ssub_C"/>
</dbReference>
<dbReference type="AlphaFoldDB" id="A0A1G7P2M2"/>
<dbReference type="Gene3D" id="1.10.246.130">
    <property type="match status" value="1"/>
</dbReference>
<protein>
    <submittedName>
        <fullName evidence="1">Gamma-glutamyltransferase 2. Threonine peptidase. MEROPS family T03</fullName>
    </submittedName>
</protein>
<dbReference type="Proteomes" id="UP000199355">
    <property type="component" value="Unassembled WGS sequence"/>
</dbReference>
<dbReference type="OrthoDB" id="5297205at2"/>